<gene>
    <name evidence="2" type="ORF">SLS62_009563</name>
</gene>
<protein>
    <recommendedName>
        <fullName evidence="1">Enoyl reductase (ER) domain-containing protein</fullName>
    </recommendedName>
</protein>
<feature type="domain" description="Enoyl reductase (ER)" evidence="1">
    <location>
        <begin position="12"/>
        <end position="326"/>
    </location>
</feature>
<dbReference type="SMART" id="SM00829">
    <property type="entry name" value="PKS_ER"/>
    <property type="match status" value="1"/>
</dbReference>
<dbReference type="Pfam" id="PF00107">
    <property type="entry name" value="ADH_zinc_N"/>
    <property type="match status" value="1"/>
</dbReference>
<dbReference type="CDD" id="cd08241">
    <property type="entry name" value="QOR1"/>
    <property type="match status" value="1"/>
</dbReference>
<dbReference type="Pfam" id="PF08240">
    <property type="entry name" value="ADH_N"/>
    <property type="match status" value="1"/>
</dbReference>
<evidence type="ECO:0000313" key="2">
    <source>
        <dbReference type="EMBL" id="KAK7746103.1"/>
    </source>
</evidence>
<dbReference type="PANTHER" id="PTHR43677">
    <property type="entry name" value="SHORT-CHAIN DEHYDROGENASE/REDUCTASE"/>
    <property type="match status" value="1"/>
</dbReference>
<dbReference type="InterPro" id="IPR051397">
    <property type="entry name" value="Zn-ADH-like_protein"/>
</dbReference>
<organism evidence="2 3">
    <name type="scientific">Diatrype stigma</name>
    <dbReference type="NCBI Taxonomy" id="117547"/>
    <lineage>
        <taxon>Eukaryota</taxon>
        <taxon>Fungi</taxon>
        <taxon>Dikarya</taxon>
        <taxon>Ascomycota</taxon>
        <taxon>Pezizomycotina</taxon>
        <taxon>Sordariomycetes</taxon>
        <taxon>Xylariomycetidae</taxon>
        <taxon>Xylariales</taxon>
        <taxon>Diatrypaceae</taxon>
        <taxon>Diatrype</taxon>
    </lineage>
</organism>
<dbReference type="Gene3D" id="3.40.50.720">
    <property type="entry name" value="NAD(P)-binding Rossmann-like Domain"/>
    <property type="match status" value="1"/>
</dbReference>
<dbReference type="InterPro" id="IPR036291">
    <property type="entry name" value="NAD(P)-bd_dom_sf"/>
</dbReference>
<evidence type="ECO:0000259" key="1">
    <source>
        <dbReference type="SMART" id="SM00829"/>
    </source>
</evidence>
<dbReference type="SUPFAM" id="SSF51735">
    <property type="entry name" value="NAD(P)-binding Rossmann-fold domains"/>
    <property type="match status" value="1"/>
</dbReference>
<accession>A0AAN9YID5</accession>
<dbReference type="SUPFAM" id="SSF50129">
    <property type="entry name" value="GroES-like"/>
    <property type="match status" value="1"/>
</dbReference>
<dbReference type="Proteomes" id="UP001320420">
    <property type="component" value="Unassembled WGS sequence"/>
</dbReference>
<dbReference type="EMBL" id="JAKJXP020000102">
    <property type="protein sequence ID" value="KAK7746103.1"/>
    <property type="molecule type" value="Genomic_DNA"/>
</dbReference>
<dbReference type="GO" id="GO:0008270">
    <property type="term" value="F:zinc ion binding"/>
    <property type="evidence" value="ECO:0007669"/>
    <property type="project" value="InterPro"/>
</dbReference>
<dbReference type="InterPro" id="IPR011032">
    <property type="entry name" value="GroES-like_sf"/>
</dbReference>
<dbReference type="InterPro" id="IPR013154">
    <property type="entry name" value="ADH-like_N"/>
</dbReference>
<proteinExistence type="predicted"/>
<dbReference type="AlphaFoldDB" id="A0AAN9YID5"/>
<dbReference type="PROSITE" id="PS01162">
    <property type="entry name" value="QOR_ZETA_CRYSTAL"/>
    <property type="match status" value="1"/>
</dbReference>
<dbReference type="InterPro" id="IPR020843">
    <property type="entry name" value="ER"/>
</dbReference>
<dbReference type="InterPro" id="IPR013149">
    <property type="entry name" value="ADH-like_C"/>
</dbReference>
<comment type="caution">
    <text evidence="2">The sequence shown here is derived from an EMBL/GenBank/DDBJ whole genome shotgun (WGS) entry which is preliminary data.</text>
</comment>
<dbReference type="InterPro" id="IPR002364">
    <property type="entry name" value="Quin_OxRdtase/zeta-crystal_CS"/>
</dbReference>
<reference evidence="2 3" key="1">
    <citation type="submission" date="2024-02" db="EMBL/GenBank/DDBJ databases">
        <title>De novo assembly and annotation of 12 fungi associated with fruit tree decline syndrome in Ontario, Canada.</title>
        <authorList>
            <person name="Sulman M."/>
            <person name="Ellouze W."/>
            <person name="Ilyukhin E."/>
        </authorList>
    </citation>
    <scope>NUCLEOTIDE SEQUENCE [LARGE SCALE GENOMIC DNA]</scope>
    <source>
        <strain evidence="2 3">M11/M66-122</strain>
    </source>
</reference>
<dbReference type="Gene3D" id="3.90.180.10">
    <property type="entry name" value="Medium-chain alcohol dehydrogenases, catalytic domain"/>
    <property type="match status" value="1"/>
</dbReference>
<sequence length="337" mass="35418">MRGIQLTEYVKGPTDLKVTELPDPTPGSEDYLIEVHAAATNFFDILQIQGKYQNQPPFPWVAGAEFAGIVLATPSGSKTPRFPVGSRVFGASQGAYATKVCAKEHDLLPVPEGWSLTDAAGLFVTAPTSYGALALRAGVKAGDYVLVHAAAGGVGLAAVQVAKALGATVIATAGTARKLEVARAFGADHAVDYRDAGWPEAVKKLTPKGRGVDVVYDPVGVVDKSTKCVAWNGRILVVGFAAGSIEKVAMNKVLLKNISIVGIHWGAYARFEPERIPEVWGGIGDLIARGKFRGTVFADREFVGLESLPDALVALGSRGTWGKVVVKIPQPGSSSKL</sequence>
<evidence type="ECO:0000313" key="3">
    <source>
        <dbReference type="Proteomes" id="UP001320420"/>
    </source>
</evidence>
<dbReference type="GO" id="GO:0005739">
    <property type="term" value="C:mitochondrion"/>
    <property type="evidence" value="ECO:0007669"/>
    <property type="project" value="TreeGrafter"/>
</dbReference>
<dbReference type="PANTHER" id="PTHR43677:SF4">
    <property type="entry name" value="QUINONE OXIDOREDUCTASE-LIKE PROTEIN 2"/>
    <property type="match status" value="1"/>
</dbReference>
<keyword evidence="3" id="KW-1185">Reference proteome</keyword>
<dbReference type="GO" id="GO:0016491">
    <property type="term" value="F:oxidoreductase activity"/>
    <property type="evidence" value="ECO:0007669"/>
    <property type="project" value="InterPro"/>
</dbReference>
<name>A0AAN9YID5_9PEZI</name>